<dbReference type="Gene3D" id="3.90.180.10">
    <property type="entry name" value="Medium-chain alcohol dehydrogenases, catalytic domain"/>
    <property type="match status" value="1"/>
</dbReference>
<dbReference type="Gene3D" id="3.40.50.720">
    <property type="entry name" value="NAD(P)-binding Rossmann-like Domain"/>
    <property type="match status" value="1"/>
</dbReference>
<dbReference type="SUPFAM" id="SSF50129">
    <property type="entry name" value="GroES-like"/>
    <property type="match status" value="1"/>
</dbReference>
<dbReference type="EMBL" id="SRKZ01000001">
    <property type="protein sequence ID" value="TGD82477.1"/>
    <property type="molecule type" value="Genomic_DNA"/>
</dbReference>
<evidence type="ECO:0000259" key="1">
    <source>
        <dbReference type="SMART" id="SM00829"/>
    </source>
</evidence>
<accession>A0A4Z0MTA6</accession>
<dbReference type="GO" id="GO:0016491">
    <property type="term" value="F:oxidoreductase activity"/>
    <property type="evidence" value="ECO:0007669"/>
    <property type="project" value="InterPro"/>
</dbReference>
<organism evidence="2 3">
    <name type="scientific">Hymenobacter wooponensis</name>
    <dbReference type="NCBI Taxonomy" id="1525360"/>
    <lineage>
        <taxon>Bacteria</taxon>
        <taxon>Pseudomonadati</taxon>
        <taxon>Bacteroidota</taxon>
        <taxon>Cytophagia</taxon>
        <taxon>Cytophagales</taxon>
        <taxon>Hymenobacteraceae</taxon>
        <taxon>Hymenobacter</taxon>
    </lineage>
</organism>
<gene>
    <name evidence="2" type="ORF">EU557_01440</name>
</gene>
<dbReference type="SUPFAM" id="SSF51735">
    <property type="entry name" value="NAD(P)-binding Rossmann-fold domains"/>
    <property type="match status" value="1"/>
</dbReference>
<dbReference type="OrthoDB" id="648910at2"/>
<dbReference type="InterPro" id="IPR013149">
    <property type="entry name" value="ADH-like_C"/>
</dbReference>
<evidence type="ECO:0000313" key="2">
    <source>
        <dbReference type="EMBL" id="TGD82477.1"/>
    </source>
</evidence>
<evidence type="ECO:0000313" key="3">
    <source>
        <dbReference type="Proteomes" id="UP000298284"/>
    </source>
</evidence>
<dbReference type="AlphaFoldDB" id="A0A4Z0MTA6"/>
<dbReference type="CDD" id="cd08276">
    <property type="entry name" value="MDR7"/>
    <property type="match status" value="1"/>
</dbReference>
<dbReference type="PANTHER" id="PTHR45033:SF2">
    <property type="entry name" value="ZINC-TYPE ALCOHOL DEHYDROGENASE-LIKE PROTEIN C1773.06C"/>
    <property type="match status" value="1"/>
</dbReference>
<comment type="caution">
    <text evidence="2">The sequence shown here is derived from an EMBL/GenBank/DDBJ whole genome shotgun (WGS) entry which is preliminary data.</text>
</comment>
<dbReference type="InterPro" id="IPR011032">
    <property type="entry name" value="GroES-like_sf"/>
</dbReference>
<dbReference type="InterPro" id="IPR020843">
    <property type="entry name" value="ER"/>
</dbReference>
<dbReference type="InterPro" id="IPR052711">
    <property type="entry name" value="Zinc_ADH-like"/>
</dbReference>
<dbReference type="InterPro" id="IPR036291">
    <property type="entry name" value="NAD(P)-bd_dom_sf"/>
</dbReference>
<feature type="domain" description="Enoyl reductase (ER)" evidence="1">
    <location>
        <begin position="33"/>
        <end position="357"/>
    </location>
</feature>
<proteinExistence type="predicted"/>
<dbReference type="Pfam" id="PF08240">
    <property type="entry name" value="ADH_N"/>
    <property type="match status" value="1"/>
</dbReference>
<dbReference type="Proteomes" id="UP000298284">
    <property type="component" value="Unassembled WGS sequence"/>
</dbReference>
<sequence length="360" mass="38684">MQSPNQQMPVVAGSTGLTLTSILMKAYKLHGPKSLENFKLGTYDEPAVRDHEVKIQVKAVSLNFRDWALANGWFGYPGEKLPFIPFSDAAGIITEVGASVTRFRVGDRVAANFFPDWHDGAFTAAKTARSLGGSTDGVLAEYVSFPEQAVAKVPDSFSFEEAAAFPCAGVTAWHSLVVQAQLKPTDTVLLQGTGGVSIFGLQIAKLMGARAIITSSSDEKLAQARDMGADVLINYKEAPNWDEKARELTQDEGVDYVLEVAGQMARSIKALKPGGSIFQIGAVGGPNDEAPNLSMVPINTQRLQGIYVGSTRMLTDMLQAFDRNQLKPVISKTFGFDQAKEALSYMGSGSHFGKIVVQVG</sequence>
<dbReference type="SMART" id="SM00829">
    <property type="entry name" value="PKS_ER"/>
    <property type="match status" value="1"/>
</dbReference>
<protein>
    <submittedName>
        <fullName evidence="2">NAD(P)-dependent alcohol dehydrogenase</fullName>
    </submittedName>
</protein>
<name>A0A4Z0MTA6_9BACT</name>
<keyword evidence="3" id="KW-1185">Reference proteome</keyword>
<reference evidence="2 3" key="1">
    <citation type="submission" date="2019-04" db="EMBL/GenBank/DDBJ databases">
        <authorList>
            <person name="Feng G."/>
            <person name="Zhang J."/>
            <person name="Zhu H."/>
        </authorList>
    </citation>
    <scope>NUCLEOTIDE SEQUENCE [LARGE SCALE GENOMIC DNA]</scope>
    <source>
        <strain evidence="2 3">JCM 19491</strain>
    </source>
</reference>
<dbReference type="InterPro" id="IPR013154">
    <property type="entry name" value="ADH-like_N"/>
</dbReference>
<dbReference type="Pfam" id="PF00107">
    <property type="entry name" value="ADH_zinc_N"/>
    <property type="match status" value="1"/>
</dbReference>
<dbReference type="PANTHER" id="PTHR45033">
    <property type="match status" value="1"/>
</dbReference>